<dbReference type="Proteomes" id="UP000193986">
    <property type="component" value="Unassembled WGS sequence"/>
</dbReference>
<feature type="region of interest" description="Disordered" evidence="1">
    <location>
        <begin position="408"/>
        <end position="460"/>
    </location>
</feature>
<keyword evidence="2" id="KW-0812">Transmembrane</keyword>
<feature type="transmembrane region" description="Helical" evidence="2">
    <location>
        <begin position="257"/>
        <end position="284"/>
    </location>
</feature>
<keyword evidence="2" id="KW-0472">Membrane</keyword>
<dbReference type="AlphaFoldDB" id="A0A1Y2BAS7"/>
<name>A0A1Y2BAS7_9TREE</name>
<feature type="compositionally biased region" description="Low complexity" evidence="1">
    <location>
        <begin position="95"/>
        <end position="113"/>
    </location>
</feature>
<evidence type="ECO:0000256" key="2">
    <source>
        <dbReference type="SAM" id="Phobius"/>
    </source>
</evidence>
<dbReference type="STRING" id="71784.A0A1Y2BAS7"/>
<feature type="compositionally biased region" description="Low complexity" evidence="1">
    <location>
        <begin position="171"/>
        <end position="183"/>
    </location>
</feature>
<reference evidence="3 4" key="1">
    <citation type="submission" date="2016-07" db="EMBL/GenBank/DDBJ databases">
        <title>Pervasive Adenine N6-methylation of Active Genes in Fungi.</title>
        <authorList>
            <consortium name="DOE Joint Genome Institute"/>
            <person name="Mondo S.J."/>
            <person name="Dannebaum R.O."/>
            <person name="Kuo R.C."/>
            <person name="Labutti K."/>
            <person name="Haridas S."/>
            <person name="Kuo A."/>
            <person name="Salamov A."/>
            <person name="Ahrendt S.R."/>
            <person name="Lipzen A."/>
            <person name="Sullivan W."/>
            <person name="Andreopoulos W.B."/>
            <person name="Clum A."/>
            <person name="Lindquist E."/>
            <person name="Daum C."/>
            <person name="Ramamoorthy G.K."/>
            <person name="Gryganskyi A."/>
            <person name="Culley D."/>
            <person name="Magnuson J.K."/>
            <person name="James T.Y."/>
            <person name="O'Malley M.A."/>
            <person name="Stajich J.E."/>
            <person name="Spatafora J.W."/>
            <person name="Visel A."/>
            <person name="Grigoriev I.V."/>
        </authorList>
    </citation>
    <scope>NUCLEOTIDE SEQUENCE [LARGE SCALE GENOMIC DNA]</scope>
    <source>
        <strain evidence="3 4">68-887.2</strain>
    </source>
</reference>
<feature type="compositionally biased region" description="Basic and acidic residues" evidence="1">
    <location>
        <begin position="36"/>
        <end position="55"/>
    </location>
</feature>
<evidence type="ECO:0000313" key="3">
    <source>
        <dbReference type="EMBL" id="ORY31854.1"/>
    </source>
</evidence>
<organism evidence="3 4">
    <name type="scientific">Naematelia encephala</name>
    <dbReference type="NCBI Taxonomy" id="71784"/>
    <lineage>
        <taxon>Eukaryota</taxon>
        <taxon>Fungi</taxon>
        <taxon>Dikarya</taxon>
        <taxon>Basidiomycota</taxon>
        <taxon>Agaricomycotina</taxon>
        <taxon>Tremellomycetes</taxon>
        <taxon>Tremellales</taxon>
        <taxon>Naemateliaceae</taxon>
        <taxon>Naematelia</taxon>
    </lineage>
</organism>
<keyword evidence="4" id="KW-1185">Reference proteome</keyword>
<keyword evidence="2" id="KW-1133">Transmembrane helix</keyword>
<evidence type="ECO:0000256" key="1">
    <source>
        <dbReference type="SAM" id="MobiDB-lite"/>
    </source>
</evidence>
<dbReference type="InParanoid" id="A0A1Y2BAS7"/>
<feature type="compositionally biased region" description="Polar residues" evidence="1">
    <location>
        <begin position="61"/>
        <end position="94"/>
    </location>
</feature>
<comment type="caution">
    <text evidence="3">The sequence shown here is derived from an EMBL/GenBank/DDBJ whole genome shotgun (WGS) entry which is preliminary data.</text>
</comment>
<sequence>MSNIFFPGGSRNTSTTSGSGDGIDETQFALMNDSQDIQRRDKQDKANDKEDDDSHSSVSDTTAISTSVALSTSPAPAFTTTHDSVTSSPPVQEITQTSTATTTSASQSDSSSTPELSFTAGQDLTFSSPAVRSTSTSSPISEITDPNSSSQSSSPIDQNSAPSTPNLTVQSLATAPSTPSVTPSGPPLTSPATFPVSDAIPSATSGPATVAPATILVTSSGPFSADPSTSSTSSVTVGSAADDSSPNISILNTKNHLFPLAVAGIALGGLFVMIALGVLIVRLFGWNKRRRDRLIPSFLQVETMSNQHTLDEDKETQRPMIVRGEAEWDAIASTRTRNSFPDYIAYSPPVAVAVTKATARIPAATTISPARDQQRVLVTGPGDHNEAYDGAFFPTSEPLEPSSQEYIRGEASPTRSSSDGMGSPVPSFHTGRTLYPTNDTLVSSSSRRDESETTERFGLYGYPNSLQSRIVLARASSTNGP</sequence>
<feature type="compositionally biased region" description="Low complexity" evidence="1">
    <location>
        <begin position="127"/>
        <end position="160"/>
    </location>
</feature>
<protein>
    <submittedName>
        <fullName evidence="3">Uncharacterized protein</fullName>
    </submittedName>
</protein>
<gene>
    <name evidence="3" type="ORF">BCR39DRAFT_587362</name>
</gene>
<feature type="region of interest" description="Disordered" evidence="1">
    <location>
        <begin position="1"/>
        <end position="200"/>
    </location>
</feature>
<dbReference type="EMBL" id="MCFC01000013">
    <property type="protein sequence ID" value="ORY31854.1"/>
    <property type="molecule type" value="Genomic_DNA"/>
</dbReference>
<proteinExistence type="predicted"/>
<feature type="compositionally biased region" description="Low complexity" evidence="1">
    <location>
        <begin position="224"/>
        <end position="242"/>
    </location>
</feature>
<feature type="compositionally biased region" description="Polar residues" evidence="1">
    <location>
        <begin position="161"/>
        <end position="170"/>
    </location>
</feature>
<evidence type="ECO:0000313" key="4">
    <source>
        <dbReference type="Proteomes" id="UP000193986"/>
    </source>
</evidence>
<feature type="compositionally biased region" description="Polar residues" evidence="1">
    <location>
        <begin position="114"/>
        <end position="126"/>
    </location>
</feature>
<feature type="compositionally biased region" description="Basic and acidic residues" evidence="1">
    <location>
        <begin position="446"/>
        <end position="455"/>
    </location>
</feature>
<feature type="region of interest" description="Disordered" evidence="1">
    <location>
        <begin position="221"/>
        <end position="243"/>
    </location>
</feature>
<feature type="compositionally biased region" description="Low complexity" evidence="1">
    <location>
        <begin position="8"/>
        <end position="18"/>
    </location>
</feature>
<accession>A0A1Y2BAS7</accession>